<dbReference type="RefSeq" id="WP_301244827.1">
    <property type="nucleotide sequence ID" value="NZ_JAROCC010000012.1"/>
</dbReference>
<dbReference type="Proteomes" id="UP001175097">
    <property type="component" value="Unassembled WGS sequence"/>
</dbReference>
<reference evidence="1" key="1">
    <citation type="submission" date="2023-03" db="EMBL/GenBank/DDBJ databases">
        <title>MT1 and MT2 Draft Genomes of Novel Species.</title>
        <authorList>
            <person name="Venkateswaran K."/>
        </authorList>
    </citation>
    <scope>NUCLEOTIDE SEQUENCE</scope>
    <source>
        <strain evidence="1">F6_3S_P_2</strain>
    </source>
</reference>
<evidence type="ECO:0000313" key="2">
    <source>
        <dbReference type="Proteomes" id="UP001175097"/>
    </source>
</evidence>
<dbReference type="EMBL" id="JAROCC010000012">
    <property type="protein sequence ID" value="MDN4608632.1"/>
    <property type="molecule type" value="Genomic_DNA"/>
</dbReference>
<organism evidence="1 2">
    <name type="scientific">Sporosarcina highlanderae</name>
    <dbReference type="NCBI Taxonomy" id="3035916"/>
    <lineage>
        <taxon>Bacteria</taxon>
        <taxon>Bacillati</taxon>
        <taxon>Bacillota</taxon>
        <taxon>Bacilli</taxon>
        <taxon>Bacillales</taxon>
        <taxon>Caryophanaceae</taxon>
        <taxon>Sporosarcina</taxon>
    </lineage>
</organism>
<evidence type="ECO:0008006" key="3">
    <source>
        <dbReference type="Google" id="ProtNLM"/>
    </source>
</evidence>
<gene>
    <name evidence="1" type="ORF">P5G49_14315</name>
</gene>
<name>A0ABT8JUU9_9BACL</name>
<keyword evidence="2" id="KW-1185">Reference proteome</keyword>
<protein>
    <recommendedName>
        <fullName evidence="3">DUF5659 domain-containing protein</fullName>
    </recommendedName>
</protein>
<sequence>MSTIKQGANKCVLSLRVARALIGQGYQVVDVGTSHRFPGRVVIKFDNTPELNAALDEIRRDIRAERQGEMSTD</sequence>
<accession>A0ABT8JUU9</accession>
<proteinExistence type="predicted"/>
<evidence type="ECO:0000313" key="1">
    <source>
        <dbReference type="EMBL" id="MDN4608632.1"/>
    </source>
</evidence>
<comment type="caution">
    <text evidence="1">The sequence shown here is derived from an EMBL/GenBank/DDBJ whole genome shotgun (WGS) entry which is preliminary data.</text>
</comment>